<comment type="caution">
    <text evidence="2">The sequence shown here is derived from an EMBL/GenBank/DDBJ whole genome shotgun (WGS) entry which is preliminary data.</text>
</comment>
<dbReference type="Proteomes" id="UP000697127">
    <property type="component" value="Unassembled WGS sequence"/>
</dbReference>
<evidence type="ECO:0000313" key="3">
    <source>
        <dbReference type="Proteomes" id="UP000697127"/>
    </source>
</evidence>
<keyword evidence="1" id="KW-0175">Coiled coil</keyword>
<proteinExistence type="predicted"/>
<sequence>MIKKGIYLGFQIRGIIRLNNQKDYFNLKRNYNEGNLRITKDKNKRENDVKLLESIRGINNNDIDNDNDIMNSIRSLPRYDLIKSNKEIKEEILNNRVNKENKIYDGLILQYYKIRNIFKFFKEGLLNVWRVNRSLKNKEEYGIFSGKRYLIDYSKGYLMDGKYIIKRKDVNKIINELSERIQLMKIEYDNGKRDELINKKDLLINRKEFIEMIRDKDNFSKLPIFGILFLIFEEFSLPLIYMFPNIIPSTCILPGIISKRYYSKNLKGIEELKKLMKLTDNNDTSNDKNERECREYVRDIAMNKISAFSIDDKLKRKAVCHTLGCRGTTAAALHERQKILLVDDALIVCGGGVSAMSDAEVVHGCVLRGVVSPLGGHDKSGVAGLRQQLENWLVVRFV</sequence>
<dbReference type="EMBL" id="PUHW01000029">
    <property type="protein sequence ID" value="KAG0690510.1"/>
    <property type="molecule type" value="Genomic_DNA"/>
</dbReference>
<organism evidence="2 3">
    <name type="scientific">Pichia californica</name>
    <dbReference type="NCBI Taxonomy" id="460514"/>
    <lineage>
        <taxon>Eukaryota</taxon>
        <taxon>Fungi</taxon>
        <taxon>Dikarya</taxon>
        <taxon>Ascomycota</taxon>
        <taxon>Saccharomycotina</taxon>
        <taxon>Pichiomycetes</taxon>
        <taxon>Pichiales</taxon>
        <taxon>Pichiaceae</taxon>
        <taxon>Pichia</taxon>
    </lineage>
</organism>
<feature type="coiled-coil region" evidence="1">
    <location>
        <begin position="167"/>
        <end position="194"/>
    </location>
</feature>
<reference evidence="2" key="1">
    <citation type="submission" date="2020-11" db="EMBL/GenBank/DDBJ databases">
        <title>Kefir isolates.</title>
        <authorList>
            <person name="Marcisauskas S."/>
            <person name="Kim Y."/>
            <person name="Blasche S."/>
        </authorList>
    </citation>
    <scope>NUCLEOTIDE SEQUENCE</scope>
    <source>
        <strain evidence="2">Olga-1</strain>
    </source>
</reference>
<dbReference type="AlphaFoldDB" id="A0A9P6WNQ6"/>
<keyword evidence="3" id="KW-1185">Reference proteome</keyword>
<accession>A0A9P6WNQ6</accession>
<evidence type="ECO:0008006" key="4">
    <source>
        <dbReference type="Google" id="ProtNLM"/>
    </source>
</evidence>
<evidence type="ECO:0000313" key="2">
    <source>
        <dbReference type="EMBL" id="KAG0690510.1"/>
    </source>
</evidence>
<name>A0A9P6WNQ6_9ASCO</name>
<gene>
    <name evidence="2" type="ORF">C6P40_002602</name>
</gene>
<evidence type="ECO:0000256" key="1">
    <source>
        <dbReference type="SAM" id="Coils"/>
    </source>
</evidence>
<protein>
    <recommendedName>
        <fullName evidence="4">Letm1 RBD domain-containing protein</fullName>
    </recommendedName>
</protein>